<dbReference type="InterPro" id="IPR036515">
    <property type="entry name" value="Transposase_17_sf"/>
</dbReference>
<dbReference type="GO" id="GO:0006313">
    <property type="term" value="P:DNA transposition"/>
    <property type="evidence" value="ECO:0007669"/>
    <property type="project" value="InterPro"/>
</dbReference>
<dbReference type="Pfam" id="PF01797">
    <property type="entry name" value="Y1_Tnp"/>
    <property type="match status" value="1"/>
</dbReference>
<dbReference type="AlphaFoldDB" id="A0A6J4SVQ3"/>
<proteinExistence type="predicted"/>
<accession>A0A6J4SVQ3</accession>
<dbReference type="Gene3D" id="3.30.70.1290">
    <property type="entry name" value="Transposase IS200-like"/>
    <property type="match status" value="1"/>
</dbReference>
<gene>
    <name evidence="2" type="ORF">AVDCRST_MAG85-2071</name>
</gene>
<name>A0A6J4SVQ3_9ACTN</name>
<protein>
    <recommendedName>
        <fullName evidence="1">Transposase IS200-like domain-containing protein</fullName>
    </recommendedName>
</protein>
<dbReference type="InterPro" id="IPR002686">
    <property type="entry name" value="Transposase_17"/>
</dbReference>
<dbReference type="PANTHER" id="PTHR34322:SF2">
    <property type="entry name" value="TRANSPOSASE IS200-LIKE DOMAIN-CONTAINING PROTEIN"/>
    <property type="match status" value="1"/>
</dbReference>
<dbReference type="SMART" id="SM01321">
    <property type="entry name" value="Y1_Tnp"/>
    <property type="match status" value="1"/>
</dbReference>
<dbReference type="GO" id="GO:0003677">
    <property type="term" value="F:DNA binding"/>
    <property type="evidence" value="ECO:0007669"/>
    <property type="project" value="InterPro"/>
</dbReference>
<evidence type="ECO:0000259" key="1">
    <source>
        <dbReference type="SMART" id="SM01321"/>
    </source>
</evidence>
<dbReference type="GO" id="GO:0004803">
    <property type="term" value="F:transposase activity"/>
    <property type="evidence" value="ECO:0007669"/>
    <property type="project" value="InterPro"/>
</dbReference>
<sequence length="145" mass="16331">MRFEWQCLTYCLMRNHFHLVVRTPEMTLAAGMQGLKSLHAQRFNRRHGLTGHLFQGRYHSVRPASDAQLLEELRYVALNPVRARLRTHALDWPWSGHRELVGKTAPGFVDVRAVWGMFDPSDAGAGPARYAAFVEDGIAMSTAAA</sequence>
<feature type="domain" description="Transposase IS200-like" evidence="1">
    <location>
        <begin position="2"/>
        <end position="79"/>
    </location>
</feature>
<reference evidence="2" key="1">
    <citation type="submission" date="2020-02" db="EMBL/GenBank/DDBJ databases">
        <authorList>
            <person name="Meier V. D."/>
        </authorList>
    </citation>
    <scope>NUCLEOTIDE SEQUENCE</scope>
    <source>
        <strain evidence="2">AVDCRST_MAG85</strain>
    </source>
</reference>
<dbReference type="PANTHER" id="PTHR34322">
    <property type="entry name" value="TRANSPOSASE, Y1_TNP DOMAIN-CONTAINING"/>
    <property type="match status" value="1"/>
</dbReference>
<dbReference type="SUPFAM" id="SSF143422">
    <property type="entry name" value="Transposase IS200-like"/>
    <property type="match status" value="1"/>
</dbReference>
<dbReference type="EMBL" id="CADCVT010000225">
    <property type="protein sequence ID" value="CAA9506521.1"/>
    <property type="molecule type" value="Genomic_DNA"/>
</dbReference>
<organism evidence="2">
    <name type="scientific">uncultured Solirubrobacteraceae bacterium</name>
    <dbReference type="NCBI Taxonomy" id="1162706"/>
    <lineage>
        <taxon>Bacteria</taxon>
        <taxon>Bacillati</taxon>
        <taxon>Actinomycetota</taxon>
        <taxon>Thermoleophilia</taxon>
        <taxon>Solirubrobacterales</taxon>
        <taxon>Solirubrobacteraceae</taxon>
        <taxon>environmental samples</taxon>
    </lineage>
</organism>
<evidence type="ECO:0000313" key="2">
    <source>
        <dbReference type="EMBL" id="CAA9506521.1"/>
    </source>
</evidence>